<keyword evidence="3" id="KW-1185">Reference proteome</keyword>
<dbReference type="Proteomes" id="UP001476798">
    <property type="component" value="Unassembled WGS sequence"/>
</dbReference>
<proteinExistence type="predicted"/>
<evidence type="ECO:0000256" key="1">
    <source>
        <dbReference type="SAM" id="MobiDB-lite"/>
    </source>
</evidence>
<comment type="caution">
    <text evidence="2">The sequence shown here is derived from an EMBL/GenBank/DDBJ whole genome shotgun (WGS) entry which is preliminary data.</text>
</comment>
<dbReference type="EMBL" id="JAHRIO010022428">
    <property type="protein sequence ID" value="MEQ2166007.1"/>
    <property type="molecule type" value="Genomic_DNA"/>
</dbReference>
<evidence type="ECO:0000313" key="2">
    <source>
        <dbReference type="EMBL" id="MEQ2166007.1"/>
    </source>
</evidence>
<reference evidence="2 3" key="1">
    <citation type="submission" date="2021-06" db="EMBL/GenBank/DDBJ databases">
        <authorList>
            <person name="Palmer J.M."/>
        </authorList>
    </citation>
    <scope>NUCLEOTIDE SEQUENCE [LARGE SCALE GENOMIC DNA]</scope>
    <source>
        <strain evidence="2 3">GA_2019</strain>
        <tissue evidence="2">Muscle</tissue>
    </source>
</reference>
<organism evidence="2 3">
    <name type="scientific">Goodea atripinnis</name>
    <dbReference type="NCBI Taxonomy" id="208336"/>
    <lineage>
        <taxon>Eukaryota</taxon>
        <taxon>Metazoa</taxon>
        <taxon>Chordata</taxon>
        <taxon>Craniata</taxon>
        <taxon>Vertebrata</taxon>
        <taxon>Euteleostomi</taxon>
        <taxon>Actinopterygii</taxon>
        <taxon>Neopterygii</taxon>
        <taxon>Teleostei</taxon>
        <taxon>Neoteleostei</taxon>
        <taxon>Acanthomorphata</taxon>
        <taxon>Ovalentaria</taxon>
        <taxon>Atherinomorphae</taxon>
        <taxon>Cyprinodontiformes</taxon>
        <taxon>Goodeidae</taxon>
        <taxon>Goodea</taxon>
    </lineage>
</organism>
<name>A0ABV0N3N6_9TELE</name>
<feature type="compositionally biased region" description="Polar residues" evidence="1">
    <location>
        <begin position="19"/>
        <end position="30"/>
    </location>
</feature>
<sequence>GEWEACCFKPLDPPHMASPPQTRLTESASSREVGGHMEVMWRSHLRENLDFWDQGLQRTPGVAVRAMEMVWGA</sequence>
<gene>
    <name evidence="2" type="ORF">GOODEAATRI_023083</name>
</gene>
<feature type="region of interest" description="Disordered" evidence="1">
    <location>
        <begin position="9"/>
        <end position="32"/>
    </location>
</feature>
<protein>
    <submittedName>
        <fullName evidence="2">Uncharacterized protein</fullName>
    </submittedName>
</protein>
<feature type="non-terminal residue" evidence="2">
    <location>
        <position position="1"/>
    </location>
</feature>
<accession>A0ABV0N3N6</accession>
<evidence type="ECO:0000313" key="3">
    <source>
        <dbReference type="Proteomes" id="UP001476798"/>
    </source>
</evidence>